<feature type="signal peptide" evidence="1">
    <location>
        <begin position="1"/>
        <end position="20"/>
    </location>
</feature>
<keyword evidence="1" id="KW-0732">Signal</keyword>
<dbReference type="OrthoDB" id="8592692at2"/>
<dbReference type="RefSeq" id="WP_107754900.1">
    <property type="nucleotide sequence ID" value="NZ_QBKF01000018.1"/>
</dbReference>
<evidence type="ECO:0000256" key="1">
    <source>
        <dbReference type="SAM" id="SignalP"/>
    </source>
</evidence>
<dbReference type="EMBL" id="QDDR01000013">
    <property type="protein sequence ID" value="PVE45587.1"/>
    <property type="molecule type" value="Genomic_DNA"/>
</dbReference>
<dbReference type="AlphaFoldDB" id="A0A2T7ULP2"/>
<dbReference type="Proteomes" id="UP000244810">
    <property type="component" value="Unassembled WGS sequence"/>
</dbReference>
<dbReference type="PROSITE" id="PS51257">
    <property type="entry name" value="PROKAR_LIPOPROTEIN"/>
    <property type="match status" value="1"/>
</dbReference>
<protein>
    <submittedName>
        <fullName evidence="2">Uncharacterized protein</fullName>
    </submittedName>
</protein>
<proteinExistence type="predicted"/>
<gene>
    <name evidence="2" type="ORF">DDE23_20190</name>
</gene>
<comment type="caution">
    <text evidence="2">The sequence shown here is derived from an EMBL/GenBank/DDBJ whole genome shotgun (WGS) entry which is preliminary data.</text>
</comment>
<name>A0A2T7ULP2_9RHOB</name>
<keyword evidence="3" id="KW-1185">Reference proteome</keyword>
<sequence>MRGVLIALLVAGLLAGCRIAGPGGDAAAPADSAITEQALPPQTEAPVPEAEPEPEPAFLAEQRRLCEQGGGQLAFRGRGVVACLRPTRDAGQRCQAAADCEGLCLARSGSCAPISPLFGCQEVFTARGLRETLCTE</sequence>
<accession>A0A2T7ULP2</accession>
<reference evidence="2 3" key="1">
    <citation type="journal article" date="2011" name="Syst. Appl. Microbiol.">
        <title>Defluviimonas denitrificans gen. nov., sp. nov., and Pararhodobacter aggregans gen. nov., sp. nov., non-phototrophic Rhodobacteraceae from the biofilter of a marine aquaculture.</title>
        <authorList>
            <person name="Foesel B.U."/>
            <person name="Drake H.L."/>
            <person name="Schramm A."/>
        </authorList>
    </citation>
    <scope>NUCLEOTIDE SEQUENCE [LARGE SCALE GENOMIC DNA]</scope>
    <source>
        <strain evidence="2 3">D1-19</strain>
    </source>
</reference>
<organism evidence="2 3">
    <name type="scientific">Pararhodobacter aggregans</name>
    <dbReference type="NCBI Taxonomy" id="404875"/>
    <lineage>
        <taxon>Bacteria</taxon>
        <taxon>Pseudomonadati</taxon>
        <taxon>Pseudomonadota</taxon>
        <taxon>Alphaproteobacteria</taxon>
        <taxon>Rhodobacterales</taxon>
        <taxon>Paracoccaceae</taxon>
        <taxon>Pararhodobacter</taxon>
    </lineage>
</organism>
<feature type="chain" id="PRO_5015457761" evidence="1">
    <location>
        <begin position="21"/>
        <end position="136"/>
    </location>
</feature>
<evidence type="ECO:0000313" key="2">
    <source>
        <dbReference type="EMBL" id="PVE45587.1"/>
    </source>
</evidence>
<evidence type="ECO:0000313" key="3">
    <source>
        <dbReference type="Proteomes" id="UP000244810"/>
    </source>
</evidence>